<dbReference type="PANTHER" id="PTHR22808:SF10">
    <property type="entry name" value="PUTATIVE-RELATED"/>
    <property type="match status" value="1"/>
</dbReference>
<dbReference type="Pfam" id="PF00849">
    <property type="entry name" value="PseudoU_synth_2"/>
    <property type="match status" value="1"/>
</dbReference>
<evidence type="ECO:0000256" key="5">
    <source>
        <dbReference type="PROSITE-ProRule" id="PRU01023"/>
    </source>
</evidence>
<evidence type="ECO:0000256" key="3">
    <source>
        <dbReference type="ARBA" id="ARBA00022691"/>
    </source>
</evidence>
<dbReference type="InterPro" id="IPR001678">
    <property type="entry name" value="MeTrfase_RsmB-F_NOP2_dom"/>
</dbReference>
<dbReference type="GO" id="GO:0001522">
    <property type="term" value="P:pseudouridine synthesis"/>
    <property type="evidence" value="ECO:0007669"/>
    <property type="project" value="InterPro"/>
</dbReference>
<dbReference type="Proteomes" id="UP000186817">
    <property type="component" value="Unassembled WGS sequence"/>
</dbReference>
<name>A0A1Q9CWF0_SYMMI</name>
<reference evidence="7 8" key="1">
    <citation type="submission" date="2016-02" db="EMBL/GenBank/DDBJ databases">
        <title>Genome analysis of coral dinoflagellate symbionts highlights evolutionary adaptations to a symbiotic lifestyle.</title>
        <authorList>
            <person name="Aranda M."/>
            <person name="Li Y."/>
            <person name="Liew Y.J."/>
            <person name="Baumgarten S."/>
            <person name="Simakov O."/>
            <person name="Wilson M."/>
            <person name="Piel J."/>
            <person name="Ashoor H."/>
            <person name="Bougouffa S."/>
            <person name="Bajic V.B."/>
            <person name="Ryu T."/>
            <person name="Ravasi T."/>
            <person name="Bayer T."/>
            <person name="Micklem G."/>
            <person name="Kim H."/>
            <person name="Bhak J."/>
            <person name="Lajeunesse T.C."/>
            <person name="Voolstra C.R."/>
        </authorList>
    </citation>
    <scope>NUCLEOTIDE SEQUENCE [LARGE SCALE GENOMIC DNA]</scope>
    <source>
        <strain evidence="7 8">CCMP2467</strain>
    </source>
</reference>
<evidence type="ECO:0000256" key="1">
    <source>
        <dbReference type="ARBA" id="ARBA00022603"/>
    </source>
</evidence>
<keyword evidence="1 5" id="KW-0489">Methyltransferase</keyword>
<dbReference type="Gene3D" id="3.30.2350.10">
    <property type="entry name" value="Pseudouridine synthase"/>
    <property type="match status" value="1"/>
</dbReference>
<dbReference type="PRINTS" id="PR02008">
    <property type="entry name" value="RCMTFAMILY"/>
</dbReference>
<dbReference type="InterPro" id="IPR006145">
    <property type="entry name" value="PsdUridine_synth_RsuA/RluA"/>
</dbReference>
<protein>
    <submittedName>
        <fullName evidence="7">tRNA (Cytosine(34)-C(5))-methyltransferase</fullName>
    </submittedName>
</protein>
<accession>A0A1Q9CWF0</accession>
<dbReference type="InterPro" id="IPR049560">
    <property type="entry name" value="MeTrfase_RsmB-F_NOP2_cat"/>
</dbReference>
<evidence type="ECO:0000313" key="8">
    <source>
        <dbReference type="Proteomes" id="UP000186817"/>
    </source>
</evidence>
<keyword evidence="3 5" id="KW-0949">S-adenosyl-L-methionine</keyword>
<feature type="compositionally biased region" description="Polar residues" evidence="6">
    <location>
        <begin position="1"/>
        <end position="11"/>
    </location>
</feature>
<dbReference type="EMBL" id="LSRX01000871">
    <property type="protein sequence ID" value="OLP87246.1"/>
    <property type="molecule type" value="Genomic_DNA"/>
</dbReference>
<evidence type="ECO:0000313" key="7">
    <source>
        <dbReference type="EMBL" id="OLP87246.1"/>
    </source>
</evidence>
<sequence length="862" mass="95295">MSQPGLEQPSRSLRRSREQPRCSHVVTFLMASGRHGAQRSRLLRQEAPGDAYSQAFEEYYKVQQIVAEDSWHEFLETLRRPMPVVVRINRTKPHWKDLHEAFARDLRWLPLSWFPHAWECEAQDYDDALRSQCSSLNKAYSLRFQESASLLPPLLLKIQPGDLVLDLCAAPGSKTLECIELMREAETTEDAGVIIANDADAERCFELLPLVVRKARHPGCAVVLGSAAKYPAQFHGPAEQLLYDRVLCDVPCSGDGTLRKRPQCWKTWSVDFAMTLHSKQLQILCRGLHLLKPGGRLVYSTCSLNPLENEAVVSAALARFGEDVVLVSEAAAEPVAAGLRIAKALKAWRVPPPEAEGGAYYHRWEEVPIAQRKPKGPICQSMFPSELSERAGEKCIRLNPHEIDGSGFFVAVFTKTLHRAFPLDIPRQPSLGSQIPWRARNQNNRYVLVSPESPDVRSIADFYGLQNVPEPLLAEYNTKAKLTQLNLVNSSLLRLLQSPLNCKGSPLLVSVGIPLFKLLDENFMTNINVQSRWRPALEGASLLAERMRKRRVLLAAEAMRQLLATRLLPMESLFLLAKKGDLEGLESCEEKLGGALVGALDGSFWAPCIITGKGLELYASTVELGDPKPTLLPTKMPEVLCQRPQYLILDKPSGLRTEDALRFAQLSSAAAQLVSRLDKETSGCLLVPLTESSAKLFTEQFAAAKVKKCYAALVLGESPVEGEVCAPLSLLEAGGGSRYKAFVDPAEGKAASSSYELLWHSKALGGCSLLLVYPKTGRTHQIRCHMAHIGHPLVGDGKYGAPMSAWCQRLPLHCLAIRCLGPQGEGSVSAFAPLPSDFQQILASLDDKTDWQSLVRERCLKT</sequence>
<dbReference type="GO" id="GO:0003723">
    <property type="term" value="F:RNA binding"/>
    <property type="evidence" value="ECO:0007669"/>
    <property type="project" value="UniProtKB-UniRule"/>
</dbReference>
<comment type="caution">
    <text evidence="7">The sequence shown here is derived from an EMBL/GenBank/DDBJ whole genome shotgun (WGS) entry which is preliminary data.</text>
</comment>
<dbReference type="CDD" id="cd02869">
    <property type="entry name" value="PseudoU_synth_RluA_like"/>
    <property type="match status" value="1"/>
</dbReference>
<dbReference type="OrthoDB" id="6093671at2759"/>
<dbReference type="InterPro" id="IPR029063">
    <property type="entry name" value="SAM-dependent_MTases_sf"/>
</dbReference>
<dbReference type="Gene3D" id="3.40.50.150">
    <property type="entry name" value="Vaccinia Virus protein VP39"/>
    <property type="match status" value="1"/>
</dbReference>
<dbReference type="AlphaFoldDB" id="A0A1Q9CWF0"/>
<feature type="binding site" evidence="5">
    <location>
        <position position="198"/>
    </location>
    <ligand>
        <name>S-adenosyl-L-methionine</name>
        <dbReference type="ChEBI" id="CHEBI:59789"/>
    </ligand>
</feature>
<keyword evidence="4 5" id="KW-0694">RNA-binding</keyword>
<feature type="active site" description="Nucleophile" evidence="5">
    <location>
        <position position="302"/>
    </location>
</feature>
<dbReference type="GO" id="GO:0001510">
    <property type="term" value="P:RNA methylation"/>
    <property type="evidence" value="ECO:0007669"/>
    <property type="project" value="InterPro"/>
</dbReference>
<dbReference type="GO" id="GO:0009982">
    <property type="term" value="F:pseudouridine synthase activity"/>
    <property type="evidence" value="ECO:0007669"/>
    <property type="project" value="InterPro"/>
</dbReference>
<keyword evidence="8" id="KW-1185">Reference proteome</keyword>
<dbReference type="SUPFAM" id="SSF55120">
    <property type="entry name" value="Pseudouridine synthase"/>
    <property type="match status" value="1"/>
</dbReference>
<comment type="similarity">
    <text evidence="5">Belongs to the class I-like SAM-binding methyltransferase superfamily. RsmB/NOP family.</text>
</comment>
<organism evidence="7 8">
    <name type="scientific">Symbiodinium microadriaticum</name>
    <name type="common">Dinoflagellate</name>
    <name type="synonym">Zooxanthella microadriatica</name>
    <dbReference type="NCBI Taxonomy" id="2951"/>
    <lineage>
        <taxon>Eukaryota</taxon>
        <taxon>Sar</taxon>
        <taxon>Alveolata</taxon>
        <taxon>Dinophyceae</taxon>
        <taxon>Suessiales</taxon>
        <taxon>Symbiodiniaceae</taxon>
        <taxon>Symbiodinium</taxon>
    </lineage>
</organism>
<dbReference type="Pfam" id="PF01189">
    <property type="entry name" value="Methyltr_RsmB-F"/>
    <property type="match status" value="1"/>
</dbReference>
<dbReference type="CDD" id="cd02440">
    <property type="entry name" value="AdoMet_MTases"/>
    <property type="match status" value="1"/>
</dbReference>
<dbReference type="PROSITE" id="PS51686">
    <property type="entry name" value="SAM_MT_RSMB_NOP"/>
    <property type="match status" value="1"/>
</dbReference>
<comment type="caution">
    <text evidence="5">Lacks conserved residue(s) required for the propagation of feature annotation.</text>
</comment>
<feature type="binding site" evidence="5">
    <location>
        <position position="249"/>
    </location>
    <ligand>
        <name>S-adenosyl-L-methionine</name>
        <dbReference type="ChEBI" id="CHEBI:59789"/>
    </ligand>
</feature>
<evidence type="ECO:0000256" key="2">
    <source>
        <dbReference type="ARBA" id="ARBA00022679"/>
    </source>
</evidence>
<dbReference type="PANTHER" id="PTHR22808">
    <property type="entry name" value="NCL1 YEAST -RELATED NOL1/NOP2/FMU SUN DOMAIN-CONTAINING"/>
    <property type="match status" value="1"/>
</dbReference>
<dbReference type="SUPFAM" id="SSF53335">
    <property type="entry name" value="S-adenosyl-L-methionine-dependent methyltransferases"/>
    <property type="match status" value="1"/>
</dbReference>
<proteinExistence type="inferred from homology"/>
<dbReference type="InterPro" id="IPR023267">
    <property type="entry name" value="RCMT"/>
</dbReference>
<keyword evidence="2 5" id="KW-0808">Transferase</keyword>
<gene>
    <name evidence="7" type="primary">nsun2</name>
    <name evidence="7" type="ORF">AK812_SmicGene31564</name>
</gene>
<evidence type="ECO:0000256" key="6">
    <source>
        <dbReference type="SAM" id="MobiDB-lite"/>
    </source>
</evidence>
<dbReference type="InterPro" id="IPR020103">
    <property type="entry name" value="PsdUridine_synth_cat_dom_sf"/>
</dbReference>
<evidence type="ECO:0000256" key="4">
    <source>
        <dbReference type="ARBA" id="ARBA00022884"/>
    </source>
</evidence>
<dbReference type="OMA" id="WHEFLET"/>
<dbReference type="GO" id="GO:0008173">
    <property type="term" value="F:RNA methyltransferase activity"/>
    <property type="evidence" value="ECO:0007669"/>
    <property type="project" value="InterPro"/>
</dbReference>
<feature type="region of interest" description="Disordered" evidence="6">
    <location>
        <begin position="1"/>
        <end position="20"/>
    </location>
</feature>
<feature type="binding site" evidence="5">
    <location>
        <begin position="168"/>
        <end position="174"/>
    </location>
    <ligand>
        <name>S-adenosyl-L-methionine</name>
        <dbReference type="ChEBI" id="CHEBI:59789"/>
    </ligand>
</feature>